<dbReference type="PANTHER" id="PTHR35525:SF3">
    <property type="entry name" value="BLL6575 PROTEIN"/>
    <property type="match status" value="1"/>
</dbReference>
<evidence type="ECO:0000259" key="1">
    <source>
        <dbReference type="Pfam" id="PF11706"/>
    </source>
</evidence>
<organism evidence="2 3">
    <name type="scientific">Arthrobacter russicus</name>
    <dbReference type="NCBI Taxonomy" id="172040"/>
    <lineage>
        <taxon>Bacteria</taxon>
        <taxon>Bacillati</taxon>
        <taxon>Actinomycetota</taxon>
        <taxon>Actinomycetes</taxon>
        <taxon>Micrococcales</taxon>
        <taxon>Micrococcaceae</taxon>
        <taxon>Arthrobacter</taxon>
    </lineage>
</organism>
<dbReference type="InterPro" id="IPR023286">
    <property type="entry name" value="ABATE_dom_sf"/>
</dbReference>
<dbReference type="Pfam" id="PF07336">
    <property type="entry name" value="ABATE"/>
    <property type="match status" value="1"/>
</dbReference>
<evidence type="ECO:0000313" key="3">
    <source>
        <dbReference type="Proteomes" id="UP001185069"/>
    </source>
</evidence>
<feature type="domain" description="Zinc finger CGNR" evidence="1">
    <location>
        <begin position="129"/>
        <end position="170"/>
    </location>
</feature>
<reference evidence="2 3" key="1">
    <citation type="submission" date="2023-07" db="EMBL/GenBank/DDBJ databases">
        <title>Sequencing the genomes of 1000 actinobacteria strains.</title>
        <authorList>
            <person name="Klenk H.-P."/>
        </authorList>
    </citation>
    <scope>NUCLEOTIDE SEQUENCE [LARGE SCALE GENOMIC DNA]</scope>
    <source>
        <strain evidence="2 3">DSM 14555</strain>
    </source>
</reference>
<keyword evidence="3" id="KW-1185">Reference proteome</keyword>
<dbReference type="PANTHER" id="PTHR35525">
    <property type="entry name" value="BLL6575 PROTEIN"/>
    <property type="match status" value="1"/>
</dbReference>
<dbReference type="Pfam" id="PF11706">
    <property type="entry name" value="zf-CGNR"/>
    <property type="match status" value="1"/>
</dbReference>
<dbReference type="Proteomes" id="UP001185069">
    <property type="component" value="Unassembled WGS sequence"/>
</dbReference>
<comment type="caution">
    <text evidence="2">The sequence shown here is derived from an EMBL/GenBank/DDBJ whole genome shotgun (WGS) entry which is preliminary data.</text>
</comment>
<dbReference type="InterPro" id="IPR010852">
    <property type="entry name" value="ABATE"/>
</dbReference>
<accession>A0ABU1J8T9</accession>
<dbReference type="EMBL" id="JAVDQF010000001">
    <property type="protein sequence ID" value="MDR6268842.1"/>
    <property type="molecule type" value="Genomic_DNA"/>
</dbReference>
<proteinExistence type="predicted"/>
<name>A0ABU1J8T9_9MICC</name>
<dbReference type="InterPro" id="IPR021005">
    <property type="entry name" value="Znf_CGNR"/>
</dbReference>
<evidence type="ECO:0000313" key="2">
    <source>
        <dbReference type="EMBL" id="MDR6268842.1"/>
    </source>
</evidence>
<protein>
    <submittedName>
        <fullName evidence="2">RNA-binding Zn ribbon-like protein</fullName>
    </submittedName>
</protein>
<dbReference type="Gene3D" id="1.10.3300.10">
    <property type="entry name" value="Jann2411-like domain"/>
    <property type="match status" value="1"/>
</dbReference>
<dbReference type="SUPFAM" id="SSF160904">
    <property type="entry name" value="Jann2411-like"/>
    <property type="match status" value="1"/>
</dbReference>
<dbReference type="RefSeq" id="WP_309796731.1">
    <property type="nucleotide sequence ID" value="NZ_BAAAHY010000006.1"/>
</dbReference>
<sequence length="181" mass="20201">MLVNPYGEDPLRLAVHLVNSPPAEPAALREICLAAGVVLERPVDQRDLVQTAWMLEAWQRVVDAPEPDLRAQILNALLAESATYPSLTNHNGQGWHLHYREADLALWQILRTMVYVGTALHFATRGIHRLGRCSAVGCRRIYADFSRPGTQRYCSPSCANRDAVRRHRNRLDSVRIAGSGG</sequence>
<gene>
    <name evidence="2" type="ORF">JOE69_001080</name>
</gene>